<name>A0A4S4MRC8_9APHY</name>
<reference evidence="1 2" key="1">
    <citation type="submission" date="2019-02" db="EMBL/GenBank/DDBJ databases">
        <title>Genome sequencing of the rare red list fungi Antrodiella citrinella (Flaviporus citrinellus).</title>
        <authorList>
            <person name="Buettner E."/>
            <person name="Kellner H."/>
        </authorList>
    </citation>
    <scope>NUCLEOTIDE SEQUENCE [LARGE SCALE GENOMIC DNA]</scope>
    <source>
        <strain evidence="1 2">DSM 108506</strain>
    </source>
</reference>
<dbReference type="AlphaFoldDB" id="A0A4S4MRC8"/>
<evidence type="ECO:0000313" key="1">
    <source>
        <dbReference type="EMBL" id="THH27671.1"/>
    </source>
</evidence>
<sequence>MPTLDLVYEASREAAANFADLGLTSCLCGGTGCALFGVDRTPNVSVVSSIRRQRGELLTLRQDVDLVVLTRSYDTEQLKHMLSARSTKFVLRPSRKRGATYKLLYYQSVLFGSCKVDILIPGILHIPDIPPTRVVRTNELPVMPFMPLLLLKLQAWEHHRESVRWDYQDKQWVDIADIGKLLRIAQSRGEHKSLVNWLSTDFIKMAEARVRRFVRAVPTYSATPSADLWQRVGFEVRTLH</sequence>
<proteinExistence type="predicted"/>
<dbReference type="EMBL" id="SGPM01000234">
    <property type="protein sequence ID" value="THH27671.1"/>
    <property type="molecule type" value="Genomic_DNA"/>
</dbReference>
<dbReference type="OrthoDB" id="3133286at2759"/>
<keyword evidence="2" id="KW-1185">Reference proteome</keyword>
<accession>A0A4S4MRC8</accession>
<dbReference type="Proteomes" id="UP000308730">
    <property type="component" value="Unassembled WGS sequence"/>
</dbReference>
<organism evidence="1 2">
    <name type="scientific">Antrodiella citrinella</name>
    <dbReference type="NCBI Taxonomy" id="2447956"/>
    <lineage>
        <taxon>Eukaryota</taxon>
        <taxon>Fungi</taxon>
        <taxon>Dikarya</taxon>
        <taxon>Basidiomycota</taxon>
        <taxon>Agaricomycotina</taxon>
        <taxon>Agaricomycetes</taxon>
        <taxon>Polyporales</taxon>
        <taxon>Steccherinaceae</taxon>
        <taxon>Antrodiella</taxon>
    </lineage>
</organism>
<gene>
    <name evidence="1" type="ORF">EUX98_g6512</name>
</gene>
<protein>
    <submittedName>
        <fullName evidence="1">Uncharacterized protein</fullName>
    </submittedName>
</protein>
<evidence type="ECO:0000313" key="2">
    <source>
        <dbReference type="Proteomes" id="UP000308730"/>
    </source>
</evidence>
<comment type="caution">
    <text evidence="1">The sequence shown here is derived from an EMBL/GenBank/DDBJ whole genome shotgun (WGS) entry which is preliminary data.</text>
</comment>